<dbReference type="EMBL" id="MFZF01000036">
    <property type="protein sequence ID" value="OGK15036.1"/>
    <property type="molecule type" value="Genomic_DNA"/>
</dbReference>
<dbReference type="AlphaFoldDB" id="A0A1F7G890"/>
<evidence type="ECO:0000313" key="3">
    <source>
        <dbReference type="Proteomes" id="UP000178372"/>
    </source>
</evidence>
<evidence type="ECO:0000313" key="2">
    <source>
        <dbReference type="EMBL" id="OGK15036.1"/>
    </source>
</evidence>
<protein>
    <recommendedName>
        <fullName evidence="4">Gram-positive cocci surface proteins LPxTG domain-containing protein</fullName>
    </recommendedName>
</protein>
<feature type="compositionally biased region" description="Low complexity" evidence="1">
    <location>
        <begin position="100"/>
        <end position="112"/>
    </location>
</feature>
<evidence type="ECO:0000256" key="1">
    <source>
        <dbReference type="SAM" id="MobiDB-lite"/>
    </source>
</evidence>
<dbReference type="Proteomes" id="UP000178372">
    <property type="component" value="Unassembled WGS sequence"/>
</dbReference>
<organism evidence="2 3">
    <name type="scientific">Candidatus Roizmanbacteria bacterium RIFCSPHIGHO2_01_FULL_39_12b</name>
    <dbReference type="NCBI Taxonomy" id="1802030"/>
    <lineage>
        <taxon>Bacteria</taxon>
        <taxon>Candidatus Roizmaniibacteriota</taxon>
    </lineage>
</organism>
<accession>A0A1F7G890</accession>
<feature type="region of interest" description="Disordered" evidence="1">
    <location>
        <begin position="100"/>
        <end position="158"/>
    </location>
</feature>
<evidence type="ECO:0008006" key="4">
    <source>
        <dbReference type="Google" id="ProtNLM"/>
    </source>
</evidence>
<feature type="compositionally biased region" description="Low complexity" evidence="1">
    <location>
        <begin position="141"/>
        <end position="151"/>
    </location>
</feature>
<name>A0A1F7G890_9BACT</name>
<proteinExistence type="predicted"/>
<reference evidence="2 3" key="1">
    <citation type="journal article" date="2016" name="Nat. Commun.">
        <title>Thousands of microbial genomes shed light on interconnected biogeochemical processes in an aquifer system.</title>
        <authorList>
            <person name="Anantharaman K."/>
            <person name="Brown C.T."/>
            <person name="Hug L.A."/>
            <person name="Sharon I."/>
            <person name="Castelle C.J."/>
            <person name="Probst A.J."/>
            <person name="Thomas B.C."/>
            <person name="Singh A."/>
            <person name="Wilkins M.J."/>
            <person name="Karaoz U."/>
            <person name="Brodie E.L."/>
            <person name="Williams K.H."/>
            <person name="Hubbard S.S."/>
            <person name="Banfield J.F."/>
        </authorList>
    </citation>
    <scope>NUCLEOTIDE SEQUENCE [LARGE SCALE GENOMIC DNA]</scope>
</reference>
<gene>
    <name evidence="2" type="ORF">A2690_02905</name>
</gene>
<comment type="caution">
    <text evidence="2">The sequence shown here is derived from an EMBL/GenBank/DDBJ whole genome shotgun (WGS) entry which is preliminary data.</text>
</comment>
<feature type="compositionally biased region" description="Low complexity" evidence="1">
    <location>
        <begin position="120"/>
        <end position="131"/>
    </location>
</feature>
<sequence length="197" mass="20346">MRNNKNNLIAIVISILLFAGILSIKNARATTDELCWIDDMNVPCDLFPTNEPLNNEELDLDFSDNGLTPTQTPTPTGGNIIEDNIFDVCLPPFLNNCPTATPTTGPSATPTPTGTPPATPTTTPQPTIRPTEVPVGGGSSQGSSSSSSSPSTGGGQVLGATTLATTGVFEETIANMVTFSGALLMGVGSMLYGKKNS</sequence>